<sequence>MERLDGAARRAVARIPASLPYRLLAAGRPVAAGTLLDISVRGAALLADRRPAAAHDLVLELRGPDGSAALAVPAELVTVDPDPFGGWVIRLRFCASPESAACRELARVVAVLRSRFHARQSALARERLGLHPGEAYGRYGPPAG</sequence>
<evidence type="ECO:0000259" key="1">
    <source>
        <dbReference type="Pfam" id="PF07238"/>
    </source>
</evidence>
<name>A0ABY7M3U8_9CHLR</name>
<dbReference type="SUPFAM" id="SSF141371">
    <property type="entry name" value="PilZ domain-like"/>
    <property type="match status" value="1"/>
</dbReference>
<dbReference type="Pfam" id="PF07238">
    <property type="entry name" value="PilZ"/>
    <property type="match status" value="1"/>
</dbReference>
<keyword evidence="3" id="KW-1185">Reference proteome</keyword>
<dbReference type="InterPro" id="IPR009875">
    <property type="entry name" value="PilZ_domain"/>
</dbReference>
<evidence type="ECO:0000313" key="2">
    <source>
        <dbReference type="EMBL" id="WBL34720.1"/>
    </source>
</evidence>
<protein>
    <submittedName>
        <fullName evidence="2">PilZ domain-containing protein</fullName>
    </submittedName>
</protein>
<gene>
    <name evidence="2" type="ORF">O0235_07910</name>
</gene>
<reference evidence="2 3" key="1">
    <citation type="journal article" date="2023" name="ISME J.">
        <title>Thermophilic Dehalococcoidia with unusual traits shed light on an unexpected past.</title>
        <authorList>
            <person name="Palmer M."/>
            <person name="Covington J.K."/>
            <person name="Zhou E.M."/>
            <person name="Thomas S.C."/>
            <person name="Habib N."/>
            <person name="Seymour C.O."/>
            <person name="Lai D."/>
            <person name="Johnston J."/>
            <person name="Hashimi A."/>
            <person name="Jiao J.Y."/>
            <person name="Muok A.R."/>
            <person name="Liu L."/>
            <person name="Xian W.D."/>
            <person name="Zhi X.Y."/>
            <person name="Li M.M."/>
            <person name="Silva L.P."/>
            <person name="Bowen B.P."/>
            <person name="Louie K."/>
            <person name="Briegel A."/>
            <person name="Pett-Ridge J."/>
            <person name="Weber P.K."/>
            <person name="Tocheva E.I."/>
            <person name="Woyke T."/>
            <person name="Northen T.R."/>
            <person name="Mayali X."/>
            <person name="Li W.J."/>
            <person name="Hedlund B.P."/>
        </authorList>
    </citation>
    <scope>NUCLEOTIDE SEQUENCE [LARGE SCALE GENOMIC DNA]</scope>
    <source>
        <strain evidence="2 3">YIM 72310</strain>
    </source>
</reference>
<evidence type="ECO:0000313" key="3">
    <source>
        <dbReference type="Proteomes" id="UP001212803"/>
    </source>
</evidence>
<dbReference type="EMBL" id="CP115149">
    <property type="protein sequence ID" value="WBL34720.1"/>
    <property type="molecule type" value="Genomic_DNA"/>
</dbReference>
<feature type="domain" description="PilZ" evidence="1">
    <location>
        <begin position="9"/>
        <end position="109"/>
    </location>
</feature>
<organism evidence="2 3">
    <name type="scientific">Tepidiforma flava</name>
    <dbReference type="NCBI Taxonomy" id="3004094"/>
    <lineage>
        <taxon>Bacteria</taxon>
        <taxon>Bacillati</taxon>
        <taxon>Chloroflexota</taxon>
        <taxon>Tepidiformia</taxon>
        <taxon>Tepidiformales</taxon>
        <taxon>Tepidiformaceae</taxon>
        <taxon>Tepidiforma</taxon>
    </lineage>
</organism>
<accession>A0ABY7M3U8</accession>
<dbReference type="Proteomes" id="UP001212803">
    <property type="component" value="Chromosome"/>
</dbReference>
<dbReference type="RefSeq" id="WP_270055249.1">
    <property type="nucleotide sequence ID" value="NZ_CP115149.1"/>
</dbReference>
<proteinExistence type="predicted"/>
<dbReference type="Gene3D" id="2.40.10.220">
    <property type="entry name" value="predicted glycosyltransferase like domains"/>
    <property type="match status" value="1"/>
</dbReference>